<comment type="similarity">
    <text evidence="1">Belongs to the leucine-binding protein family.</text>
</comment>
<dbReference type="STRING" id="2074.BG845_02491"/>
<dbReference type="Pfam" id="PF13458">
    <property type="entry name" value="Peripla_BP_6"/>
    <property type="match status" value="1"/>
</dbReference>
<feature type="domain" description="Leucine-binding protein" evidence="3">
    <location>
        <begin position="6"/>
        <end position="336"/>
    </location>
</feature>
<evidence type="ECO:0000256" key="2">
    <source>
        <dbReference type="ARBA" id="ARBA00022729"/>
    </source>
</evidence>
<comment type="caution">
    <text evidence="4">The sequence shown here is derived from an EMBL/GenBank/DDBJ whole genome shotgun (WGS) entry which is preliminary data.</text>
</comment>
<dbReference type="EMBL" id="MIGB01000011">
    <property type="protein sequence ID" value="OSY40733.1"/>
    <property type="molecule type" value="Genomic_DNA"/>
</dbReference>
<proteinExistence type="inferred from homology"/>
<reference evidence="4 5" key="1">
    <citation type="submission" date="2016-09" db="EMBL/GenBank/DDBJ databases">
        <title>Pseudonocardia autotrophica DSM535, a candidate organism with high potential of specific P450 cytochromes.</title>
        <authorList>
            <person name="Grumaz C."/>
            <person name="Vainshtein Y."/>
            <person name="Kirstahler P."/>
            <person name="Sohn K."/>
        </authorList>
    </citation>
    <scope>NUCLEOTIDE SEQUENCE [LARGE SCALE GENOMIC DNA]</scope>
    <source>
        <strain evidence="4 5">DSM 535</strain>
    </source>
</reference>
<protein>
    <submittedName>
        <fullName evidence="4">Aliphatic amidase expression-regulating protein</fullName>
    </submittedName>
</protein>
<dbReference type="CDD" id="cd06358">
    <property type="entry name" value="PBP1_NHase"/>
    <property type="match status" value="1"/>
</dbReference>
<name>A0A1Y2MZV1_PSEAH</name>
<keyword evidence="5" id="KW-1185">Reference proteome</keyword>
<evidence type="ECO:0000313" key="4">
    <source>
        <dbReference type="EMBL" id="OSY40733.1"/>
    </source>
</evidence>
<dbReference type="RefSeq" id="WP_232021051.1">
    <property type="nucleotide sequence ID" value="NZ_AP018920.1"/>
</dbReference>
<dbReference type="PANTHER" id="PTHR47628:SF1">
    <property type="entry name" value="ALIPHATIC AMIDASE EXPRESSION-REGULATING PROTEIN"/>
    <property type="match status" value="1"/>
</dbReference>
<organism evidence="4 5">
    <name type="scientific">Pseudonocardia autotrophica</name>
    <name type="common">Amycolata autotrophica</name>
    <name type="synonym">Nocardia autotrophica</name>
    <dbReference type="NCBI Taxonomy" id="2074"/>
    <lineage>
        <taxon>Bacteria</taxon>
        <taxon>Bacillati</taxon>
        <taxon>Actinomycetota</taxon>
        <taxon>Actinomycetes</taxon>
        <taxon>Pseudonocardiales</taxon>
        <taxon>Pseudonocardiaceae</taxon>
        <taxon>Pseudonocardia</taxon>
    </lineage>
</organism>
<dbReference type="SUPFAM" id="SSF53822">
    <property type="entry name" value="Periplasmic binding protein-like I"/>
    <property type="match status" value="1"/>
</dbReference>
<keyword evidence="2" id="KW-0732">Signal</keyword>
<dbReference type="Proteomes" id="UP000194360">
    <property type="component" value="Unassembled WGS sequence"/>
</dbReference>
<gene>
    <name evidence="4" type="primary">amiC_4</name>
    <name evidence="4" type="ORF">BG845_02491</name>
</gene>
<dbReference type="AlphaFoldDB" id="A0A1Y2MZV1"/>
<dbReference type="Gene3D" id="3.40.50.2300">
    <property type="match status" value="2"/>
</dbReference>
<evidence type="ECO:0000256" key="1">
    <source>
        <dbReference type="ARBA" id="ARBA00010062"/>
    </source>
</evidence>
<accession>A0A1Y2MZV1</accession>
<evidence type="ECO:0000313" key="5">
    <source>
        <dbReference type="Proteomes" id="UP000194360"/>
    </source>
</evidence>
<dbReference type="InterPro" id="IPR028081">
    <property type="entry name" value="Leu-bd"/>
</dbReference>
<dbReference type="InterPro" id="IPR028082">
    <property type="entry name" value="Peripla_BP_I"/>
</dbReference>
<dbReference type="PANTHER" id="PTHR47628">
    <property type="match status" value="1"/>
</dbReference>
<sequence length="349" mass="37071">MAPDRLRVGLVVPLQGPAGMYGPSCELCAELAVRQLNSGSGILGREVCTVPIDGAAAPRAVAAEIDSLISARRIDAVVGWHISAVREAVVPAVAGRVPYVFTALYEGGEHRPGVFLTGETPDAQVCPAIAWMARELGVRRWTVVGNDYSWPRGSVRASRAYARASGATLDEEFYVPLGTDDFTPVLRRLTRRADGGILMFLVGSDAVRFNRQFAEAGLQDLPRLAPLMDENMLLASEPAGTRGLFTAAGFFESLVTPESLTFGGDFTRAFGPDAPTLNSAGESCYEGILLLAALLDAAGSTDVGRIHAHAEDVRYTGPRGELVVRGGHVRQPVYLAAPGPDDLEILATL</sequence>
<evidence type="ECO:0000259" key="3">
    <source>
        <dbReference type="Pfam" id="PF13458"/>
    </source>
</evidence>